<accession>A0A6C0KHR3</accession>
<evidence type="ECO:0000313" key="1">
    <source>
        <dbReference type="EMBL" id="QHT78054.1"/>
    </source>
</evidence>
<protein>
    <submittedName>
        <fullName evidence="2">Uncharacterized protein</fullName>
    </submittedName>
</protein>
<name>A0A6C0KHR3_9ZZZZ</name>
<dbReference type="EMBL" id="MN739928">
    <property type="protein sequence ID" value="QHT78054.1"/>
    <property type="molecule type" value="Genomic_DNA"/>
</dbReference>
<organism evidence="2">
    <name type="scientific">viral metagenome</name>
    <dbReference type="NCBI Taxonomy" id="1070528"/>
    <lineage>
        <taxon>unclassified sequences</taxon>
        <taxon>metagenomes</taxon>
        <taxon>organismal metagenomes</taxon>
    </lineage>
</organism>
<evidence type="ECO:0000313" key="2">
    <source>
        <dbReference type="EMBL" id="QHU16696.1"/>
    </source>
</evidence>
<reference evidence="2" key="1">
    <citation type="journal article" date="2020" name="Nature">
        <title>Giant virus diversity and host interactions through global metagenomics.</title>
        <authorList>
            <person name="Schulz F."/>
            <person name="Roux S."/>
            <person name="Paez-Espino D."/>
            <person name="Jungbluth S."/>
            <person name="Walsh D.A."/>
            <person name="Denef V.J."/>
            <person name="McMahon K.D."/>
            <person name="Konstantinidis K.T."/>
            <person name="Eloe-Fadrosh E.A."/>
            <person name="Kyrpides N.C."/>
            <person name="Woyke T."/>
        </authorList>
    </citation>
    <scope>NUCLEOTIDE SEQUENCE</scope>
    <source>
        <strain evidence="1">GVMAG-M-3300023179-90</strain>
        <strain evidence="2">GVMAG-S-3300012000-53</strain>
    </source>
</reference>
<dbReference type="AlphaFoldDB" id="A0A6C0KHR3"/>
<sequence>MSIYGYPPYFCGPYIYGYPYYYYPSLYTNYGLVQDDIFDDRGITPDTSMNRPKETEMDTSCNIMPKEMYTDASCNPDIPREQSTFHNSIFPEPPHVYNQFHHSPWYGHHYPPYFPPYRPPYFPPYRPPYYSPHRPPYYPPHRPPYYHT</sequence>
<proteinExistence type="predicted"/>
<dbReference type="EMBL" id="MN740888">
    <property type="protein sequence ID" value="QHU16696.1"/>
    <property type="molecule type" value="Genomic_DNA"/>
</dbReference>